<comment type="caution">
    <text evidence="1">The sequence shown here is derived from an EMBL/GenBank/DDBJ whole genome shotgun (WGS) entry which is preliminary data.</text>
</comment>
<accession>A0A1M4V8V3</accession>
<dbReference type="GO" id="GO:0046872">
    <property type="term" value="F:metal ion binding"/>
    <property type="evidence" value="ECO:0007669"/>
    <property type="project" value="UniProtKB-KW"/>
</dbReference>
<dbReference type="Proteomes" id="UP000184334">
    <property type="component" value="Unassembled WGS sequence"/>
</dbReference>
<dbReference type="AlphaFoldDB" id="A0A1M4V8V3"/>
<proteinExistence type="predicted"/>
<gene>
    <name evidence="1" type="ORF">SAMN02745164_00869</name>
</gene>
<keyword evidence="2" id="KW-1185">Reference proteome</keyword>
<organism evidence="1 2">
    <name type="scientific">Marinitoga hydrogenitolerans (strain DSM 16785 / JCM 12826 / AT1271)</name>
    <dbReference type="NCBI Taxonomy" id="1122195"/>
    <lineage>
        <taxon>Bacteria</taxon>
        <taxon>Thermotogati</taxon>
        <taxon>Thermotogota</taxon>
        <taxon>Thermotogae</taxon>
        <taxon>Petrotogales</taxon>
        <taxon>Petrotogaceae</taxon>
        <taxon>Marinitoga</taxon>
    </lineage>
</organism>
<sequence length="395" mass="47157">MRILIKLYLSDLHIGNGNKKDDFKYDKELIKILEDLNEESKNELYIVGDGFEILQSYENPQKNNDIYEIIKNFDFDSILKKIKESHNDLIMAFRNYSKKNKIHYIVGNHDYYLLFDEKIKNKFKNFLGENVEIHPYYYDEKWEIFIIHGNQFDTLNRLTVTKTGKILPPYGELMEKFISKYFDNEVLNVLPDEILMDYDNIEPKMDIFLWLEEIRNKYSIGLDLEYKWIDMFVNFVRSKESKEWLKENYPFIHILSYLFINKIGGIKFGEILVRTISSLRGAKKTNYLMENVKKILYKNRVIPKKYCIGYSNEDILIPSKLQGIIMGHIHVPTYEIFPNNNGEIFYCNLGSWKHTVKKTSVKNKTKFLRRTQISYFIVKESNKSLNTQFVIKDMI</sequence>
<protein>
    <submittedName>
        <fullName evidence="1">Calcineurin-like phosphoesterase superfamily domain</fullName>
    </submittedName>
</protein>
<dbReference type="GO" id="GO:0008758">
    <property type="term" value="F:UDP-2,3-diacylglucosamine hydrolase activity"/>
    <property type="evidence" value="ECO:0007669"/>
    <property type="project" value="TreeGrafter"/>
</dbReference>
<dbReference type="PANTHER" id="PTHR34990:SF2">
    <property type="entry name" value="BLL8164 PROTEIN"/>
    <property type="match status" value="1"/>
</dbReference>
<dbReference type="SUPFAM" id="SSF56300">
    <property type="entry name" value="Metallo-dependent phosphatases"/>
    <property type="match status" value="1"/>
</dbReference>
<reference evidence="1" key="1">
    <citation type="submission" date="2016-11" db="EMBL/GenBank/DDBJ databases">
        <authorList>
            <person name="Varghese N."/>
            <person name="Submissions S."/>
        </authorList>
    </citation>
    <scope>NUCLEOTIDE SEQUENCE [LARGE SCALE GENOMIC DNA]</scope>
    <source>
        <strain evidence="1">DSM 16785</strain>
    </source>
</reference>
<dbReference type="InterPro" id="IPR029052">
    <property type="entry name" value="Metallo-depent_PP-like"/>
</dbReference>
<evidence type="ECO:0000313" key="2">
    <source>
        <dbReference type="Proteomes" id="UP000184334"/>
    </source>
</evidence>
<dbReference type="GO" id="GO:0009245">
    <property type="term" value="P:lipid A biosynthetic process"/>
    <property type="evidence" value="ECO:0007669"/>
    <property type="project" value="TreeGrafter"/>
</dbReference>
<dbReference type="GO" id="GO:0016020">
    <property type="term" value="C:membrane"/>
    <property type="evidence" value="ECO:0007669"/>
    <property type="project" value="GOC"/>
</dbReference>
<dbReference type="InterPro" id="IPR043461">
    <property type="entry name" value="LpxH-like"/>
</dbReference>
<dbReference type="STRING" id="1122195.SAMN02745164_00869"/>
<evidence type="ECO:0000313" key="1">
    <source>
        <dbReference type="EMBL" id="SHE65426.1"/>
    </source>
</evidence>
<dbReference type="EMBL" id="FQUI01000010">
    <property type="protein sequence ID" value="SHE65426.1"/>
    <property type="molecule type" value="Genomic_DNA"/>
</dbReference>
<name>A0A1M4V8V3_MARH1</name>
<dbReference type="PANTHER" id="PTHR34990">
    <property type="entry name" value="UDP-2,3-DIACYLGLUCOSAMINE HYDROLASE-RELATED"/>
    <property type="match status" value="1"/>
</dbReference>
<dbReference type="Gene3D" id="3.60.21.10">
    <property type="match status" value="1"/>
</dbReference>